<sequence length="151" mass="16044">MNPRVVQLPKALASKGIRATATEEPNLPHGLVHLAITEGAGARAPSREVRFRIRRADGGAGAVDRPAHERAQCRARHGDALASCVARTRARARLPCVRPAGKWRGRTSKARAAAAPGGSSDRNLDEFLQFVRAAPRKPLVLEGKVNAGPGI</sequence>
<accession>A0A5J9WA64</accession>
<keyword evidence="2" id="KW-1185">Reference proteome</keyword>
<proteinExistence type="predicted"/>
<gene>
    <name evidence="1" type="ORF">EJB05_05093</name>
</gene>
<protein>
    <submittedName>
        <fullName evidence="1">Uncharacterized protein</fullName>
    </submittedName>
</protein>
<feature type="non-terminal residue" evidence="1">
    <location>
        <position position="1"/>
    </location>
</feature>
<name>A0A5J9WA64_9POAL</name>
<evidence type="ECO:0000313" key="2">
    <source>
        <dbReference type="Proteomes" id="UP000324897"/>
    </source>
</evidence>
<dbReference type="AlphaFoldDB" id="A0A5J9WA64"/>
<dbReference type="Gramene" id="TVU45602">
    <property type="protein sequence ID" value="TVU45602"/>
    <property type="gene ID" value="EJB05_05093"/>
</dbReference>
<organism evidence="1 2">
    <name type="scientific">Eragrostis curvula</name>
    <name type="common">weeping love grass</name>
    <dbReference type="NCBI Taxonomy" id="38414"/>
    <lineage>
        <taxon>Eukaryota</taxon>
        <taxon>Viridiplantae</taxon>
        <taxon>Streptophyta</taxon>
        <taxon>Embryophyta</taxon>
        <taxon>Tracheophyta</taxon>
        <taxon>Spermatophyta</taxon>
        <taxon>Magnoliopsida</taxon>
        <taxon>Liliopsida</taxon>
        <taxon>Poales</taxon>
        <taxon>Poaceae</taxon>
        <taxon>PACMAD clade</taxon>
        <taxon>Chloridoideae</taxon>
        <taxon>Eragrostideae</taxon>
        <taxon>Eragrostidinae</taxon>
        <taxon>Eragrostis</taxon>
    </lineage>
</organism>
<comment type="caution">
    <text evidence="1">The sequence shown here is derived from an EMBL/GenBank/DDBJ whole genome shotgun (WGS) entry which is preliminary data.</text>
</comment>
<reference evidence="1 2" key="1">
    <citation type="journal article" date="2019" name="Sci. Rep.">
        <title>A high-quality genome of Eragrostis curvula grass provides insights into Poaceae evolution and supports new strategies to enhance forage quality.</title>
        <authorList>
            <person name="Carballo J."/>
            <person name="Santos B.A.C.M."/>
            <person name="Zappacosta D."/>
            <person name="Garbus I."/>
            <person name="Selva J.P."/>
            <person name="Gallo C.A."/>
            <person name="Diaz A."/>
            <person name="Albertini E."/>
            <person name="Caccamo M."/>
            <person name="Echenique V."/>
        </authorList>
    </citation>
    <scope>NUCLEOTIDE SEQUENCE [LARGE SCALE GENOMIC DNA]</scope>
    <source>
        <strain evidence="2">cv. Victoria</strain>
        <tissue evidence="1">Leaf</tissue>
    </source>
</reference>
<dbReference type="EMBL" id="RWGY01000004">
    <property type="protein sequence ID" value="TVU45602.1"/>
    <property type="molecule type" value="Genomic_DNA"/>
</dbReference>
<evidence type="ECO:0000313" key="1">
    <source>
        <dbReference type="EMBL" id="TVU45602.1"/>
    </source>
</evidence>
<dbReference type="Proteomes" id="UP000324897">
    <property type="component" value="Chromosome 5"/>
</dbReference>